<gene>
    <name evidence="2" type="ORF">JOC49_001846</name>
</gene>
<evidence type="ECO:0000313" key="2">
    <source>
        <dbReference type="EMBL" id="MBM7562302.1"/>
    </source>
</evidence>
<evidence type="ECO:0000256" key="1">
    <source>
        <dbReference type="SAM" id="Phobius"/>
    </source>
</evidence>
<keyword evidence="3" id="KW-1185">Reference proteome</keyword>
<reference evidence="2 3" key="1">
    <citation type="submission" date="2021-01" db="EMBL/GenBank/DDBJ databases">
        <title>Genomic Encyclopedia of Type Strains, Phase IV (KMG-IV): sequencing the most valuable type-strain genomes for metagenomic binning, comparative biology and taxonomic classification.</title>
        <authorList>
            <person name="Goeker M."/>
        </authorList>
    </citation>
    <scope>NUCLEOTIDE SEQUENCE [LARGE SCALE GENOMIC DNA]</scope>
    <source>
        <strain evidence="2 3">DSM 24436</strain>
    </source>
</reference>
<accession>A0ABS2MSG0</accession>
<dbReference type="Proteomes" id="UP000767854">
    <property type="component" value="Unassembled WGS sequence"/>
</dbReference>
<evidence type="ECO:0000313" key="3">
    <source>
        <dbReference type="Proteomes" id="UP000767854"/>
    </source>
</evidence>
<keyword evidence="1" id="KW-0472">Membrane</keyword>
<name>A0ABS2MSG0_9FIRM</name>
<feature type="transmembrane region" description="Helical" evidence="1">
    <location>
        <begin position="6"/>
        <end position="32"/>
    </location>
</feature>
<sequence length="43" mass="5338">MELLKFEWIGIIFFFIVLVSIQYTLNKILFILKEIKSELYRRK</sequence>
<organism evidence="2 3">
    <name type="scientific">Fusibacter tunisiensis</name>
    <dbReference type="NCBI Taxonomy" id="1008308"/>
    <lineage>
        <taxon>Bacteria</taxon>
        <taxon>Bacillati</taxon>
        <taxon>Bacillota</taxon>
        <taxon>Clostridia</taxon>
        <taxon>Eubacteriales</taxon>
        <taxon>Eubacteriales Family XII. Incertae Sedis</taxon>
        <taxon>Fusibacter</taxon>
    </lineage>
</organism>
<protein>
    <submittedName>
        <fullName evidence="2">Uncharacterized protein</fullName>
    </submittedName>
</protein>
<comment type="caution">
    <text evidence="2">The sequence shown here is derived from an EMBL/GenBank/DDBJ whole genome shotgun (WGS) entry which is preliminary data.</text>
</comment>
<keyword evidence="1" id="KW-0812">Transmembrane</keyword>
<proteinExistence type="predicted"/>
<dbReference type="EMBL" id="JAFBDT010000015">
    <property type="protein sequence ID" value="MBM7562302.1"/>
    <property type="molecule type" value="Genomic_DNA"/>
</dbReference>
<dbReference type="RefSeq" id="WP_279381207.1">
    <property type="nucleotide sequence ID" value="NZ_JAFBDT010000015.1"/>
</dbReference>
<keyword evidence="1" id="KW-1133">Transmembrane helix</keyword>